<feature type="compositionally biased region" description="Basic and acidic residues" evidence="4">
    <location>
        <begin position="20"/>
        <end position="55"/>
    </location>
</feature>
<feature type="region of interest" description="Disordered" evidence="4">
    <location>
        <begin position="312"/>
        <end position="352"/>
    </location>
</feature>
<feature type="compositionally biased region" description="Basic and acidic residues" evidence="4">
    <location>
        <begin position="86"/>
        <end position="95"/>
    </location>
</feature>
<reference evidence="7" key="1">
    <citation type="submission" date="2016-05" db="EMBL/GenBank/DDBJ databases">
        <title>Comparative genomics of biotechnologically important yeasts.</title>
        <authorList>
            <consortium name="DOE Joint Genome Institute"/>
            <person name="Riley R."/>
            <person name="Haridas S."/>
            <person name="Wolfe K.H."/>
            <person name="Lopes M.R."/>
            <person name="Hittinger C.T."/>
            <person name="Goker M."/>
            <person name="Salamov A."/>
            <person name="Wisecaver J."/>
            <person name="Long T.M."/>
            <person name="Aerts A.L."/>
            <person name="Barry K."/>
            <person name="Choi C."/>
            <person name="Clum A."/>
            <person name="Coughlan A.Y."/>
            <person name="Deshpande S."/>
            <person name="Douglass A.P."/>
            <person name="Hanson S.J."/>
            <person name="Klenk H.-P."/>
            <person name="Labutti K."/>
            <person name="Lapidus A."/>
            <person name="Lindquist E."/>
            <person name="Lipzen A."/>
            <person name="Meier-Kolthoff J.P."/>
            <person name="Ohm R.A."/>
            <person name="Otillar R.P."/>
            <person name="Pangilinan J."/>
            <person name="Peng Y."/>
            <person name="Rokas A."/>
            <person name="Rosa C.A."/>
            <person name="Scheuner C."/>
            <person name="Sibirny A.A."/>
            <person name="Slot J.C."/>
            <person name="Stielow J.B."/>
            <person name="Sun H."/>
            <person name="Kurtzman C.P."/>
            <person name="Blackwell M."/>
            <person name="Grigoriev I.V."/>
            <person name="Jeffries T.W."/>
        </authorList>
    </citation>
    <scope>NUCLEOTIDE SEQUENCE [LARGE SCALE GENOMIC DNA]</scope>
    <source>
        <strain evidence="7">NRRL Y-12698</strain>
    </source>
</reference>
<gene>
    <name evidence="6" type="ORF">BABINDRAFT_163804</name>
</gene>
<dbReference type="Proteomes" id="UP000094336">
    <property type="component" value="Unassembled WGS sequence"/>
</dbReference>
<dbReference type="FunFam" id="3.30.70.330:FF:000025">
    <property type="entry name" value="RNA-binding protein Musashi homolog 2 isoform X1"/>
    <property type="match status" value="1"/>
</dbReference>
<dbReference type="RefSeq" id="XP_018982399.1">
    <property type="nucleotide sequence ID" value="XM_019130108.1"/>
</dbReference>
<dbReference type="PANTHER" id="PTHR48032:SF6">
    <property type="entry name" value="RNA-BINDING (RRM_RBD_RNP MOTIFS) FAMILY PROTEIN"/>
    <property type="match status" value="1"/>
</dbReference>
<evidence type="ECO:0000256" key="4">
    <source>
        <dbReference type="SAM" id="MobiDB-lite"/>
    </source>
</evidence>
<feature type="domain" description="RRM" evidence="5">
    <location>
        <begin position="235"/>
        <end position="312"/>
    </location>
</feature>
<dbReference type="InterPro" id="IPR034156">
    <property type="entry name" value="Hrp1_RRM1"/>
</dbReference>
<feature type="domain" description="RRM" evidence="5">
    <location>
        <begin position="151"/>
        <end position="233"/>
    </location>
</feature>
<evidence type="ECO:0000256" key="1">
    <source>
        <dbReference type="ARBA" id="ARBA00022737"/>
    </source>
</evidence>
<feature type="compositionally biased region" description="Polar residues" evidence="4">
    <location>
        <begin position="69"/>
        <end position="81"/>
    </location>
</feature>
<protein>
    <recommendedName>
        <fullName evidence="5">RRM domain-containing protein</fullName>
    </recommendedName>
</protein>
<feature type="compositionally biased region" description="Low complexity" evidence="4">
    <location>
        <begin position="318"/>
        <end position="352"/>
    </location>
</feature>
<accession>A0A1E3QHA5</accession>
<dbReference type="GO" id="GO:0006417">
    <property type="term" value="P:regulation of translation"/>
    <property type="evidence" value="ECO:0007669"/>
    <property type="project" value="TreeGrafter"/>
</dbReference>
<dbReference type="GeneID" id="30147961"/>
<dbReference type="SUPFAM" id="SSF54928">
    <property type="entry name" value="RNA-binding domain, RBD"/>
    <property type="match status" value="2"/>
</dbReference>
<dbReference type="InterPro" id="IPR000504">
    <property type="entry name" value="RRM_dom"/>
</dbReference>
<dbReference type="SMART" id="SM00360">
    <property type="entry name" value="RRM"/>
    <property type="match status" value="2"/>
</dbReference>
<dbReference type="OrthoDB" id="1875751at2759"/>
<keyword evidence="1" id="KW-0677">Repeat</keyword>
<dbReference type="EMBL" id="KV454443">
    <property type="protein sequence ID" value="ODQ77071.1"/>
    <property type="molecule type" value="Genomic_DNA"/>
</dbReference>
<feature type="region of interest" description="Disordered" evidence="4">
    <location>
        <begin position="1"/>
        <end position="135"/>
    </location>
</feature>
<keyword evidence="7" id="KW-1185">Reference proteome</keyword>
<evidence type="ECO:0000313" key="7">
    <source>
        <dbReference type="Proteomes" id="UP000094336"/>
    </source>
</evidence>
<name>A0A1E3QHA5_9ASCO</name>
<dbReference type="Gene3D" id="3.30.70.330">
    <property type="match status" value="2"/>
</dbReference>
<evidence type="ECO:0000256" key="2">
    <source>
        <dbReference type="ARBA" id="ARBA00022884"/>
    </source>
</evidence>
<evidence type="ECO:0000256" key="3">
    <source>
        <dbReference type="PROSITE-ProRule" id="PRU00176"/>
    </source>
</evidence>
<evidence type="ECO:0000259" key="5">
    <source>
        <dbReference type="PROSITE" id="PS50102"/>
    </source>
</evidence>
<feature type="compositionally biased region" description="Low complexity" evidence="4">
    <location>
        <begin position="102"/>
        <end position="120"/>
    </location>
</feature>
<feature type="region of interest" description="Disordered" evidence="4">
    <location>
        <begin position="431"/>
        <end position="506"/>
    </location>
</feature>
<dbReference type="AlphaFoldDB" id="A0A1E3QHA5"/>
<dbReference type="InterPro" id="IPR035979">
    <property type="entry name" value="RBD_domain_sf"/>
</dbReference>
<sequence>MPLEDEDAFFDDIYGSDDESAVKKEEPIATAGKKEAKKPEATEELDSKESSDAVKPEASVDSPPHTEETSVSSTRNDQTESAYKPAETEHQDRPYAPELKPQSVSGYQSQQYQRQQQGYQNTPPPPPAGPTKTLQSDDLAERSEYYNRDQGKMFIGGLNWDTTEEGLRDYFSKYGEIVDFTIMKDNNTGKSRGFGFLTFRDGRSVDEVLKTLHTVDGKMIDPKRAIPREEQDKTGKIFIGGIGPDVNEQDFSEFFGTFGNIIDAQLMIDKATGRTRGFGFVTYDSPEAVERVTQNKYLTLKGKAMEVKKAEPRGGMGQNNHGHQQRQFNNHQHNNHGQNNNHGYGNNYNAGGYNNNYQQQQYGAMAGGNTGAATGAASAAGNTAGMSPEMVSQYWQQMQQYWMQMQQMQQANPAQYQQMLAAQQPAQVGGYYDASTTGYDNGSGEAPPPPPPNPQQRSIVEDSNEGDSSSGYGKGRAPPNAPRGPRSGGAIRGRGHRGGYHPYGRN</sequence>
<dbReference type="GO" id="GO:0003729">
    <property type="term" value="F:mRNA binding"/>
    <property type="evidence" value="ECO:0007669"/>
    <property type="project" value="TreeGrafter"/>
</dbReference>
<keyword evidence="2 3" id="KW-0694">RNA-binding</keyword>
<feature type="compositionally biased region" description="Acidic residues" evidence="4">
    <location>
        <begin position="1"/>
        <end position="19"/>
    </location>
</feature>
<evidence type="ECO:0000313" key="6">
    <source>
        <dbReference type="EMBL" id="ODQ77071.1"/>
    </source>
</evidence>
<dbReference type="InterPro" id="IPR012677">
    <property type="entry name" value="Nucleotide-bd_a/b_plait_sf"/>
</dbReference>
<dbReference type="Pfam" id="PF00076">
    <property type="entry name" value="RRM_1"/>
    <property type="match status" value="2"/>
</dbReference>
<dbReference type="PANTHER" id="PTHR48032">
    <property type="entry name" value="RNA-BINDING PROTEIN MUSASHI HOMOLOG RBP6"/>
    <property type="match status" value="1"/>
</dbReference>
<feature type="compositionally biased region" description="Low complexity" evidence="4">
    <location>
        <begin position="475"/>
        <end position="485"/>
    </location>
</feature>
<proteinExistence type="predicted"/>
<dbReference type="CDD" id="cd12577">
    <property type="entry name" value="RRM1_Hrp1p"/>
    <property type="match status" value="1"/>
</dbReference>
<dbReference type="STRING" id="984486.A0A1E3QHA5"/>
<dbReference type="PROSITE" id="PS50102">
    <property type="entry name" value="RRM"/>
    <property type="match status" value="2"/>
</dbReference>
<organism evidence="6 7">
    <name type="scientific">Babjeviella inositovora NRRL Y-12698</name>
    <dbReference type="NCBI Taxonomy" id="984486"/>
    <lineage>
        <taxon>Eukaryota</taxon>
        <taxon>Fungi</taxon>
        <taxon>Dikarya</taxon>
        <taxon>Ascomycota</taxon>
        <taxon>Saccharomycotina</taxon>
        <taxon>Pichiomycetes</taxon>
        <taxon>Serinales incertae sedis</taxon>
        <taxon>Babjeviella</taxon>
    </lineage>
</organism>